<dbReference type="AlphaFoldDB" id="A0A0C2YAC2"/>
<sequence>MRDDDLARLAEKIVLAWAGGSGRAIKPKQDVVASVFMTLREIREHGHPLSGGHGPSKAADQRTGHDTSVKLICCPDCDSIMRNPAALARHRRFCVKGMRKINLSTD</sequence>
<dbReference type="Proteomes" id="UP000031971">
    <property type="component" value="Unassembled WGS sequence"/>
</dbReference>
<evidence type="ECO:0000313" key="2">
    <source>
        <dbReference type="Proteomes" id="UP000031971"/>
    </source>
</evidence>
<name>A0A0C2YAC2_PARME</name>
<dbReference type="RefSeq" id="WP_009867977.1">
    <property type="nucleotide sequence ID" value="NZ_JXSL01000036.1"/>
</dbReference>
<evidence type="ECO:0000313" key="1">
    <source>
        <dbReference type="EMBL" id="KIL96674.1"/>
    </source>
</evidence>
<gene>
    <name evidence="1" type="ORF">CCC_01937</name>
</gene>
<evidence type="ECO:0008006" key="3">
    <source>
        <dbReference type="Google" id="ProtNLM"/>
    </source>
</evidence>
<proteinExistence type="predicted"/>
<dbReference type="EMBL" id="JXSL01000036">
    <property type="protein sequence ID" value="KIL96674.1"/>
    <property type="molecule type" value="Genomic_DNA"/>
</dbReference>
<reference evidence="1 2" key="1">
    <citation type="submission" date="2015-01" db="EMBL/GenBank/DDBJ databases">
        <title>Genome Sequence of Magnetospirillum magnetotacticum Strain MS-1.</title>
        <authorList>
            <person name="Marinov G.K."/>
            <person name="Smalley M.D."/>
            <person name="DeSalvo G."/>
        </authorList>
    </citation>
    <scope>NUCLEOTIDE SEQUENCE [LARGE SCALE GENOMIC DNA]</scope>
    <source>
        <strain evidence="1 2">MS-1</strain>
    </source>
</reference>
<accession>A0A0C2YAC2</accession>
<comment type="caution">
    <text evidence="1">The sequence shown here is derived from an EMBL/GenBank/DDBJ whole genome shotgun (WGS) entry which is preliminary data.</text>
</comment>
<keyword evidence="2" id="KW-1185">Reference proteome</keyword>
<protein>
    <recommendedName>
        <fullName evidence="3">C2H2-type domain-containing protein</fullName>
    </recommendedName>
</protein>
<dbReference type="OrthoDB" id="7355863at2"/>
<organism evidence="1 2">
    <name type="scientific">Paramagnetospirillum magnetotacticum MS-1</name>
    <dbReference type="NCBI Taxonomy" id="272627"/>
    <lineage>
        <taxon>Bacteria</taxon>
        <taxon>Pseudomonadati</taxon>
        <taxon>Pseudomonadota</taxon>
        <taxon>Alphaproteobacteria</taxon>
        <taxon>Rhodospirillales</taxon>
        <taxon>Magnetospirillaceae</taxon>
        <taxon>Paramagnetospirillum</taxon>
    </lineage>
</organism>